<proteinExistence type="predicted"/>
<accession>A0A0F8YLI7</accession>
<evidence type="ECO:0000256" key="1">
    <source>
        <dbReference type="SAM" id="Phobius"/>
    </source>
</evidence>
<comment type="caution">
    <text evidence="2">The sequence shown here is derived from an EMBL/GenBank/DDBJ whole genome shotgun (WGS) entry which is preliminary data.</text>
</comment>
<feature type="non-terminal residue" evidence="2">
    <location>
        <position position="71"/>
    </location>
</feature>
<keyword evidence="1" id="KW-0472">Membrane</keyword>
<gene>
    <name evidence="2" type="ORF">LCGC14_2805190</name>
</gene>
<feature type="transmembrane region" description="Helical" evidence="1">
    <location>
        <begin position="29"/>
        <end position="49"/>
    </location>
</feature>
<protein>
    <submittedName>
        <fullName evidence="2">Uncharacterized protein</fullName>
    </submittedName>
</protein>
<reference evidence="2" key="1">
    <citation type="journal article" date="2015" name="Nature">
        <title>Complex archaea that bridge the gap between prokaryotes and eukaryotes.</title>
        <authorList>
            <person name="Spang A."/>
            <person name="Saw J.H."/>
            <person name="Jorgensen S.L."/>
            <person name="Zaremba-Niedzwiedzka K."/>
            <person name="Martijn J."/>
            <person name="Lind A.E."/>
            <person name="van Eijk R."/>
            <person name="Schleper C."/>
            <person name="Guy L."/>
            <person name="Ettema T.J."/>
        </authorList>
    </citation>
    <scope>NUCLEOTIDE SEQUENCE</scope>
</reference>
<dbReference type="EMBL" id="LAZR01052755">
    <property type="protein sequence ID" value="KKK82257.1"/>
    <property type="molecule type" value="Genomic_DNA"/>
</dbReference>
<keyword evidence="1" id="KW-1133">Transmembrane helix</keyword>
<evidence type="ECO:0000313" key="2">
    <source>
        <dbReference type="EMBL" id="KKK82257.1"/>
    </source>
</evidence>
<keyword evidence="1" id="KW-0812">Transmembrane</keyword>
<sequence length="71" mass="7851">MNAGLRYLFRKGPTALARRARRRFRGVKGLFLLLGIGALLTLILGPQILTYMIRHDADAAASTAEGIRIWA</sequence>
<organism evidence="2">
    <name type="scientific">marine sediment metagenome</name>
    <dbReference type="NCBI Taxonomy" id="412755"/>
    <lineage>
        <taxon>unclassified sequences</taxon>
        <taxon>metagenomes</taxon>
        <taxon>ecological metagenomes</taxon>
    </lineage>
</organism>
<name>A0A0F8YLI7_9ZZZZ</name>
<dbReference type="AlphaFoldDB" id="A0A0F8YLI7"/>